<dbReference type="EMBL" id="MEUB01000049">
    <property type="protein sequence ID" value="OGC21053.1"/>
    <property type="molecule type" value="Genomic_DNA"/>
</dbReference>
<reference evidence="1 2" key="1">
    <citation type="journal article" date="2016" name="Nat. Commun.">
        <title>Thousands of microbial genomes shed light on interconnected biogeochemical processes in an aquifer system.</title>
        <authorList>
            <person name="Anantharaman K."/>
            <person name="Brown C.T."/>
            <person name="Hug L.A."/>
            <person name="Sharon I."/>
            <person name="Castelle C.J."/>
            <person name="Probst A.J."/>
            <person name="Thomas B.C."/>
            <person name="Singh A."/>
            <person name="Wilkins M.J."/>
            <person name="Karaoz U."/>
            <person name="Brodie E.L."/>
            <person name="Williams K.H."/>
            <person name="Hubbard S.S."/>
            <person name="Banfield J.F."/>
        </authorList>
    </citation>
    <scope>NUCLEOTIDE SEQUENCE [LARGE SCALE GENOMIC DNA]</scope>
</reference>
<sequence>MIEDKLPKELLEKTSKDGNELAWKLNDVEEVVVTAEKLGLANLGGQAQFIFPEGIYELYWIEIDTSGKNQDEDWLQYVNRSNHEFLRLFKEKVLKTDFLKEAKNWPALKAKIDQSINILDYLYFVIYFVDEDVPK</sequence>
<dbReference type="AlphaFoldDB" id="A0A1F4SMY3"/>
<name>A0A1F4SMY3_UNCSA</name>
<dbReference type="STRING" id="1802579.A2310_08180"/>
<accession>A0A1F4SMY3</accession>
<evidence type="ECO:0000313" key="1">
    <source>
        <dbReference type="EMBL" id="OGC21053.1"/>
    </source>
</evidence>
<organism evidence="1 2">
    <name type="scientific">candidate division WOR-1 bacterium RIFOXYB2_FULL_37_13</name>
    <dbReference type="NCBI Taxonomy" id="1802579"/>
    <lineage>
        <taxon>Bacteria</taxon>
        <taxon>Bacillati</taxon>
        <taxon>Saganbacteria</taxon>
    </lineage>
</organism>
<dbReference type="Proteomes" id="UP000178417">
    <property type="component" value="Unassembled WGS sequence"/>
</dbReference>
<comment type="caution">
    <text evidence="1">The sequence shown here is derived from an EMBL/GenBank/DDBJ whole genome shotgun (WGS) entry which is preliminary data.</text>
</comment>
<gene>
    <name evidence="1" type="ORF">A2310_08180</name>
</gene>
<proteinExistence type="predicted"/>
<evidence type="ECO:0000313" key="2">
    <source>
        <dbReference type="Proteomes" id="UP000178417"/>
    </source>
</evidence>
<protein>
    <submittedName>
        <fullName evidence="1">Uncharacterized protein</fullName>
    </submittedName>
</protein>